<dbReference type="InterPro" id="IPR000262">
    <property type="entry name" value="FMN-dep_DH"/>
</dbReference>
<dbReference type="InterPro" id="IPR012133">
    <property type="entry name" value="Alpha-hydoxy_acid_DH_FMN"/>
</dbReference>
<evidence type="ECO:0000256" key="2">
    <source>
        <dbReference type="ARBA" id="ARBA00022630"/>
    </source>
</evidence>
<dbReference type="PIRSF" id="PIRSF000138">
    <property type="entry name" value="Al-hdrx_acd_dh"/>
    <property type="match status" value="1"/>
</dbReference>
<keyword evidence="2 7" id="KW-0285">Flavoprotein</keyword>
<keyword evidence="10" id="KW-1185">Reference proteome</keyword>
<organism evidence="9 10">
    <name type="scientific">Gemmatimonas phototrophica</name>
    <dbReference type="NCBI Taxonomy" id="1379270"/>
    <lineage>
        <taxon>Bacteria</taxon>
        <taxon>Pseudomonadati</taxon>
        <taxon>Gemmatimonadota</taxon>
        <taxon>Gemmatimonadia</taxon>
        <taxon>Gemmatimonadales</taxon>
        <taxon>Gemmatimonadaceae</taxon>
        <taxon>Gemmatimonas</taxon>
    </lineage>
</organism>
<feature type="binding site" evidence="7">
    <location>
        <position position="199"/>
    </location>
    <ligand>
        <name>glyoxylate</name>
        <dbReference type="ChEBI" id="CHEBI:36655"/>
    </ligand>
</feature>
<evidence type="ECO:0000256" key="3">
    <source>
        <dbReference type="ARBA" id="ARBA00022643"/>
    </source>
</evidence>
<evidence type="ECO:0000256" key="7">
    <source>
        <dbReference type="PIRSR" id="PIRSR000138-2"/>
    </source>
</evidence>
<dbReference type="KEGG" id="gph:GEMMAAP_16695"/>
<feature type="binding site" evidence="7">
    <location>
        <position position="197"/>
    </location>
    <ligand>
        <name>FMN</name>
        <dbReference type="ChEBI" id="CHEBI:58210"/>
    </ligand>
</feature>
<evidence type="ECO:0000313" key="9">
    <source>
        <dbReference type="EMBL" id="AMW05981.1"/>
    </source>
</evidence>
<feature type="binding site" evidence="7">
    <location>
        <position position="334"/>
    </location>
    <ligand>
        <name>glyoxylate</name>
        <dbReference type="ChEBI" id="CHEBI:36655"/>
    </ligand>
</feature>
<gene>
    <name evidence="9" type="ORF">GEMMAAP_16695</name>
</gene>
<feature type="binding site" evidence="7">
    <location>
        <begin position="365"/>
        <end position="369"/>
    </location>
    <ligand>
        <name>FMN</name>
        <dbReference type="ChEBI" id="CHEBI:58210"/>
    </ligand>
</feature>
<dbReference type="GO" id="GO:0016491">
    <property type="term" value="F:oxidoreductase activity"/>
    <property type="evidence" value="ECO:0007669"/>
    <property type="project" value="UniProtKB-KW"/>
</dbReference>
<accession>A0A143BNE5</accession>
<feature type="binding site" evidence="7">
    <location>
        <position position="94"/>
    </location>
    <ligand>
        <name>glyoxylate</name>
        <dbReference type="ChEBI" id="CHEBI:36655"/>
    </ligand>
</feature>
<comment type="cofactor">
    <cofactor evidence="1">
        <name>FMN</name>
        <dbReference type="ChEBI" id="CHEBI:58210"/>
    </cofactor>
</comment>
<keyword evidence="4" id="KW-0560">Oxidoreductase</keyword>
<dbReference type="CDD" id="cd02809">
    <property type="entry name" value="alpha_hydroxyacid_oxid_FMN"/>
    <property type="match status" value="1"/>
</dbReference>
<dbReference type="GO" id="GO:0010181">
    <property type="term" value="F:FMN binding"/>
    <property type="evidence" value="ECO:0007669"/>
    <property type="project" value="InterPro"/>
</dbReference>
<feature type="binding site" evidence="7">
    <location>
        <begin position="147"/>
        <end position="149"/>
    </location>
    <ligand>
        <name>FMN</name>
        <dbReference type="ChEBI" id="CHEBI:58210"/>
    </ligand>
</feature>
<dbReference type="STRING" id="1379270.GEMMAAP_16695"/>
<evidence type="ECO:0000256" key="4">
    <source>
        <dbReference type="ARBA" id="ARBA00023002"/>
    </source>
</evidence>
<feature type="binding site" evidence="7">
    <location>
        <position position="337"/>
    </location>
    <ligand>
        <name>glyoxylate</name>
        <dbReference type="ChEBI" id="CHEBI:36655"/>
    </ligand>
</feature>
<feature type="domain" description="FMN hydroxy acid dehydrogenase" evidence="8">
    <location>
        <begin position="68"/>
        <end position="437"/>
    </location>
</feature>
<dbReference type="PANTHER" id="PTHR10578">
    <property type="entry name" value="S -2-HYDROXY-ACID OXIDASE-RELATED"/>
    <property type="match status" value="1"/>
</dbReference>
<feature type="active site" description="Proton acceptor" evidence="6">
    <location>
        <position position="334"/>
    </location>
</feature>
<dbReference type="EMBL" id="CP011454">
    <property type="protein sequence ID" value="AMW05981.1"/>
    <property type="molecule type" value="Genomic_DNA"/>
</dbReference>
<dbReference type="InterPro" id="IPR037396">
    <property type="entry name" value="FMN_HAD"/>
</dbReference>
<feature type="binding site" evidence="7">
    <location>
        <begin position="388"/>
        <end position="389"/>
    </location>
    <ligand>
        <name>FMN</name>
        <dbReference type="ChEBI" id="CHEBI:58210"/>
    </ligand>
</feature>
<evidence type="ECO:0000256" key="1">
    <source>
        <dbReference type="ARBA" id="ARBA00001917"/>
    </source>
</evidence>
<dbReference type="PROSITE" id="PS51318">
    <property type="entry name" value="TAT"/>
    <property type="match status" value="1"/>
</dbReference>
<dbReference type="SUPFAM" id="SSF51395">
    <property type="entry name" value="FMN-linked oxidoreductases"/>
    <property type="match status" value="1"/>
</dbReference>
<dbReference type="Proteomes" id="UP000076404">
    <property type="component" value="Chromosome"/>
</dbReference>
<dbReference type="InterPro" id="IPR006311">
    <property type="entry name" value="TAT_signal"/>
</dbReference>
<feature type="binding site" evidence="7">
    <location>
        <position position="225"/>
    </location>
    <ligand>
        <name>FMN</name>
        <dbReference type="ChEBI" id="CHEBI:58210"/>
    </ligand>
</feature>
<dbReference type="AlphaFoldDB" id="A0A143BNE5"/>
<evidence type="ECO:0000313" key="10">
    <source>
        <dbReference type="Proteomes" id="UP000076404"/>
    </source>
</evidence>
<dbReference type="PROSITE" id="PS51349">
    <property type="entry name" value="FMN_HYDROXY_ACID_DH_2"/>
    <property type="match status" value="1"/>
</dbReference>
<dbReference type="Pfam" id="PF01070">
    <property type="entry name" value="FMN_dh"/>
    <property type="match status" value="1"/>
</dbReference>
<evidence type="ECO:0000256" key="6">
    <source>
        <dbReference type="PIRSR" id="PIRSR000138-1"/>
    </source>
</evidence>
<evidence type="ECO:0000256" key="5">
    <source>
        <dbReference type="ARBA" id="ARBA00024042"/>
    </source>
</evidence>
<proteinExistence type="inferred from homology"/>
<feature type="binding site" evidence="7">
    <location>
        <position position="176"/>
    </location>
    <ligand>
        <name>FMN</name>
        <dbReference type="ChEBI" id="CHEBI:58210"/>
    </ligand>
</feature>
<dbReference type="eggNOG" id="COG1304">
    <property type="taxonomic scope" value="Bacteria"/>
</dbReference>
<feature type="binding site" evidence="7">
    <location>
        <position position="234"/>
    </location>
    <ligand>
        <name>glyoxylate</name>
        <dbReference type="ChEBI" id="CHEBI:36655"/>
    </ligand>
</feature>
<dbReference type="RefSeq" id="WP_026848287.1">
    <property type="nucleotide sequence ID" value="NZ_CP011454.1"/>
</dbReference>
<reference evidence="9 10" key="1">
    <citation type="journal article" date="2014" name="Proc. Natl. Acad. Sci. U.S.A.">
        <title>Functional type 2 photosynthetic reaction centers found in the rare bacterial phylum Gemmatimonadetes.</title>
        <authorList>
            <person name="Zeng Y."/>
            <person name="Feng F."/>
            <person name="Medova H."/>
            <person name="Dean J."/>
            <person name="Koblizek M."/>
        </authorList>
    </citation>
    <scope>NUCLEOTIDE SEQUENCE [LARGE SCALE GENOMIC DNA]</scope>
    <source>
        <strain evidence="9 10">AP64</strain>
    </source>
</reference>
<keyword evidence="3 7" id="KW-0288">FMN</keyword>
<evidence type="ECO:0000259" key="8">
    <source>
        <dbReference type="PROSITE" id="PS51349"/>
    </source>
</evidence>
<sequence>MSSDPSSRRQFLAFLAASPLAAAAGIDGEWLARLGYSTAASDAVLGAADTMASRAMGTHGVLQPPLISKAADALDVFDFEGVAKQNIPVAHWGYLMTGTDDDGTIAANRAGFDRYTLKPRRLIDVSKVDASVSFYGTRYPSPIVINPLGSQKAFHKEGEVAVAKAARARDHLMVLSTVATTSIEDTIAARGGPVWFQLYHQSDWSVTKQMVKRVERAGAPAIAFTVDLLGGSNRETMIREARKDTRDCIKCHMGGAPLPGVSGRVDDRDNRRKPNLVGYEKLPPQLEKGTPTWEFVDRLKQSTGMKVLLKGIVTAEDAALAVEHGVDGLFVSNHGGRAENSRRATIVSLPEVVMGTGGKIPVICDGGFRRGTDVFKAIALGATAAGIGRPYIWGLGAFGQEGVEAVLAILRKEFELTMKQSGTTSLSQINVRHIGMA</sequence>
<reference evidence="9 10" key="2">
    <citation type="journal article" date="2016" name="Environ. Microbiol. Rep.">
        <title>Metagenomic evidence for the presence of phototrophic Gemmatimonadetes bacteria in diverse environments.</title>
        <authorList>
            <person name="Zeng Y."/>
            <person name="Baumbach J."/>
            <person name="Barbosa E.G."/>
            <person name="Azevedo V."/>
            <person name="Zhang C."/>
            <person name="Koblizek M."/>
        </authorList>
    </citation>
    <scope>NUCLEOTIDE SEQUENCE [LARGE SCALE GENOMIC DNA]</scope>
    <source>
        <strain evidence="9 10">AP64</strain>
    </source>
</reference>
<comment type="similarity">
    <text evidence="5">Belongs to the FMN-dependent alpha-hydroxy acid dehydrogenase family.</text>
</comment>
<dbReference type="OrthoDB" id="9770452at2"/>
<feature type="binding site" evidence="7">
    <location>
        <position position="332"/>
    </location>
    <ligand>
        <name>FMN</name>
        <dbReference type="ChEBI" id="CHEBI:58210"/>
    </ligand>
</feature>
<dbReference type="InterPro" id="IPR013785">
    <property type="entry name" value="Aldolase_TIM"/>
</dbReference>
<dbReference type="Gene3D" id="3.20.20.70">
    <property type="entry name" value="Aldolase class I"/>
    <property type="match status" value="1"/>
</dbReference>
<name>A0A143BNE5_9BACT</name>
<protein>
    <recommendedName>
        <fullName evidence="8">FMN hydroxy acid dehydrogenase domain-containing protein</fullName>
    </recommendedName>
</protein>
<feature type="binding site" evidence="7">
    <location>
        <position position="310"/>
    </location>
    <ligand>
        <name>FMN</name>
        <dbReference type="ChEBI" id="CHEBI:58210"/>
    </ligand>
</feature>
<dbReference type="PANTHER" id="PTHR10578:SF107">
    <property type="entry name" value="2-HYDROXYACID OXIDASE 1"/>
    <property type="match status" value="1"/>
</dbReference>